<gene>
    <name evidence="2" type="ORF">VC03_02910</name>
</gene>
<feature type="compositionally biased region" description="Pro residues" evidence="1">
    <location>
        <begin position="417"/>
        <end position="426"/>
    </location>
</feature>
<evidence type="ECO:0000313" key="3">
    <source>
        <dbReference type="Proteomes" id="UP000033103"/>
    </source>
</evidence>
<dbReference type="STRING" id="187101.VC03_02910"/>
<dbReference type="Proteomes" id="UP000033103">
    <property type="component" value="Chromosome"/>
</dbReference>
<dbReference type="EMBL" id="CP011280">
    <property type="protein sequence ID" value="AKC95484.1"/>
    <property type="molecule type" value="Genomic_DNA"/>
</dbReference>
<name>A0A0E3UTU1_9FUSO</name>
<protein>
    <submittedName>
        <fullName evidence="2">Uncharacterized protein</fullName>
    </submittedName>
</protein>
<evidence type="ECO:0000256" key="1">
    <source>
        <dbReference type="SAM" id="MobiDB-lite"/>
    </source>
</evidence>
<dbReference type="KEGG" id="sns:VC03_02910"/>
<sequence>MEENRHIFNNLTQVEKIKPKIDNPIIVEDVTYNFSDLIENEWISHFPQYSHRMRSTFVKGAGIVDEHLANINQCLIQLEDELYRVYDKLSDDKKAEVTEFIEARQNEVNEFIQARKDEVATFISDRKTEVADFIKDRKNEVATFISNKQHLVDEFVQARQNEVANFIQSKTNEVSNYISQKEEQITRFIGNKDNEINKRTETLDDYTKNLEGKIDQFNLVIQGGEATEDKLGLIRLSTISEQVQVATVENLKQALITPNFKDTTPVKWSVNITVKYCGKEKKIVADNLDKNKLDYVFNSSNYSEFANYHPQTETIKRADEEVKNVDKVIYLKLKQVTVRWHVTSEDGKINKTIEEVVPTQNSPFQYKFDPTKFTELAKYELAGGLDYVSIDENSEKSENNIYLRLRTEHPELHPSPQDIPTPPVPEPEPEPDPENPSGGGMSSTDKPKEKTLKEKLLDEIKDGIIKSLPLNYKGRKYSVGILESVEFQNLNTDDNIIGAKLKFVGDKKSNITLLKNNGSKIAYLDVEVRDDRKRFELNFNTYSTAYETTFLLAKVSEWSSINLLFNSIDWWKKTDEFARVKYPVIEKMEDRIISAFSNQDIGINTEYGKVLCEWFWNLVDTIGARGKFENYGNEKGELKDFFDKMGALIRRFSDDLVDFPILKYVSLRLLPFHIYEEIKEPDTDDDDRP</sequence>
<dbReference type="HOGENOM" id="CLU_399492_0_0_0"/>
<evidence type="ECO:0000313" key="2">
    <source>
        <dbReference type="EMBL" id="AKC95484.1"/>
    </source>
</evidence>
<dbReference type="AlphaFoldDB" id="A0A0E3UTU1"/>
<reference evidence="2 3" key="1">
    <citation type="journal article" date="2012" name="BMC Genomics">
        <title>Genomic sequence analysis and characterization of Sneathia amnii sp. nov.</title>
        <authorList>
            <consortium name="Vaginal Microbiome Consortium (additional members)"/>
            <person name="Harwich M.D.Jr."/>
            <person name="Serrano M.G."/>
            <person name="Fettweis J.M."/>
            <person name="Alves J.M."/>
            <person name="Reimers M.A."/>
            <person name="Buck G.A."/>
            <person name="Jefferson K.K."/>
        </authorList>
    </citation>
    <scope>NUCLEOTIDE SEQUENCE [LARGE SCALE GENOMIC DNA]</scope>
    <source>
        <strain evidence="2 3">SN35</strain>
    </source>
</reference>
<dbReference type="OrthoDB" id="10007555at2"/>
<proteinExistence type="predicted"/>
<dbReference type="RefSeq" id="WP_046328590.1">
    <property type="nucleotide sequence ID" value="NZ_CP011280.1"/>
</dbReference>
<accession>A0A0E3UTU1</accession>
<dbReference type="PATRIC" id="fig|1069640.6.peg.566"/>
<feature type="region of interest" description="Disordered" evidence="1">
    <location>
        <begin position="409"/>
        <end position="448"/>
    </location>
</feature>
<keyword evidence="3" id="KW-1185">Reference proteome</keyword>
<organism evidence="2 3">
    <name type="scientific">Sneathia vaginalis</name>
    <dbReference type="NCBI Taxonomy" id="187101"/>
    <lineage>
        <taxon>Bacteria</taxon>
        <taxon>Fusobacteriati</taxon>
        <taxon>Fusobacteriota</taxon>
        <taxon>Fusobacteriia</taxon>
        <taxon>Fusobacteriales</taxon>
        <taxon>Leptotrichiaceae</taxon>
        <taxon>Sneathia</taxon>
    </lineage>
</organism>